<protein>
    <submittedName>
        <fullName evidence="1">Uncharacterized protein</fullName>
    </submittedName>
</protein>
<accession>A0A1Y3E593</accession>
<dbReference type="AlphaFoldDB" id="A0A1Y3E593"/>
<organism evidence="1 2">
    <name type="scientific">Trichinella nativa</name>
    <dbReference type="NCBI Taxonomy" id="6335"/>
    <lineage>
        <taxon>Eukaryota</taxon>
        <taxon>Metazoa</taxon>
        <taxon>Ecdysozoa</taxon>
        <taxon>Nematoda</taxon>
        <taxon>Enoplea</taxon>
        <taxon>Dorylaimia</taxon>
        <taxon>Trichinellida</taxon>
        <taxon>Trichinellidae</taxon>
        <taxon>Trichinella</taxon>
    </lineage>
</organism>
<evidence type="ECO:0000313" key="2">
    <source>
        <dbReference type="Proteomes" id="UP000243006"/>
    </source>
</evidence>
<name>A0A1Y3E593_9BILA</name>
<proteinExistence type="predicted"/>
<gene>
    <name evidence="1" type="ORF">D917_04190</name>
</gene>
<comment type="caution">
    <text evidence="1">The sequence shown here is derived from an EMBL/GenBank/DDBJ whole genome shotgun (WGS) entry which is preliminary data.</text>
</comment>
<dbReference type="EMBL" id="LVZM01023044">
    <property type="protein sequence ID" value="OUC40294.1"/>
    <property type="molecule type" value="Genomic_DNA"/>
</dbReference>
<dbReference type="Proteomes" id="UP000243006">
    <property type="component" value="Unassembled WGS sequence"/>
</dbReference>
<sequence length="102" mass="12079">MKCEQQQKLNVACWLLYWISEAQRTVRVRPLRTTGSSKFFTISPYTVPEQREQCPETKETKIISSLVHSMNFQPCEWIWWSVSERNATERNNHSAIQPVKHI</sequence>
<reference evidence="1 2" key="1">
    <citation type="submission" date="2015-04" db="EMBL/GenBank/DDBJ databases">
        <title>Draft genome of the roundworm Trichinella nativa.</title>
        <authorList>
            <person name="Mitreva M."/>
        </authorList>
    </citation>
    <scope>NUCLEOTIDE SEQUENCE [LARGE SCALE GENOMIC DNA]</scope>
    <source>
        <strain evidence="1 2">ISS45</strain>
    </source>
</reference>
<evidence type="ECO:0000313" key="1">
    <source>
        <dbReference type="EMBL" id="OUC40294.1"/>
    </source>
</evidence>